<evidence type="ECO:0000256" key="4">
    <source>
        <dbReference type="ARBA" id="ARBA00022833"/>
    </source>
</evidence>
<dbReference type="PANTHER" id="PTHR46233">
    <property type="entry name" value="HYDROXYACYLGLUTATHIONE HYDROLASE GLOC"/>
    <property type="match status" value="1"/>
</dbReference>
<reference evidence="6 7" key="1">
    <citation type="submission" date="2018-08" db="EMBL/GenBank/DDBJ databases">
        <title>A genome reference for cultivated species of the human gut microbiota.</title>
        <authorList>
            <person name="Zou Y."/>
            <person name="Xue W."/>
            <person name="Luo G."/>
        </authorList>
    </citation>
    <scope>NUCLEOTIDE SEQUENCE [LARGE SCALE GENOMIC DNA]</scope>
    <source>
        <strain evidence="6 7">AF14-42</strain>
    </source>
</reference>
<accession>A0A412XBH0</accession>
<keyword evidence="2" id="KW-0479">Metal-binding</keyword>
<dbReference type="InterPro" id="IPR051453">
    <property type="entry name" value="MBL_Glyoxalase_II"/>
</dbReference>
<dbReference type="CDD" id="cd06262">
    <property type="entry name" value="metallo-hydrolase-like_MBL-fold"/>
    <property type="match status" value="1"/>
</dbReference>
<organism evidence="6 7">
    <name type="scientific">Bacteroides uniformis</name>
    <dbReference type="NCBI Taxonomy" id="820"/>
    <lineage>
        <taxon>Bacteria</taxon>
        <taxon>Pseudomonadati</taxon>
        <taxon>Bacteroidota</taxon>
        <taxon>Bacteroidia</taxon>
        <taxon>Bacteroidales</taxon>
        <taxon>Bacteroidaceae</taxon>
        <taxon>Bacteroides</taxon>
    </lineage>
</organism>
<dbReference type="GO" id="GO:0016787">
    <property type="term" value="F:hydrolase activity"/>
    <property type="evidence" value="ECO:0007669"/>
    <property type="project" value="UniProtKB-KW"/>
</dbReference>
<dbReference type="PANTHER" id="PTHR46233:SF3">
    <property type="entry name" value="HYDROXYACYLGLUTATHIONE HYDROLASE GLOC"/>
    <property type="match status" value="1"/>
</dbReference>
<evidence type="ECO:0000313" key="6">
    <source>
        <dbReference type="EMBL" id="RGV40514.1"/>
    </source>
</evidence>
<feature type="domain" description="Metallo-beta-lactamase" evidence="5">
    <location>
        <begin position="12"/>
        <end position="194"/>
    </location>
</feature>
<evidence type="ECO:0000313" key="7">
    <source>
        <dbReference type="Proteomes" id="UP000285343"/>
    </source>
</evidence>
<name>A0A412XBH0_BACUN</name>
<gene>
    <name evidence="6" type="ORF">DWW14_14675</name>
</gene>
<dbReference type="SMART" id="SM00849">
    <property type="entry name" value="Lactamase_B"/>
    <property type="match status" value="1"/>
</dbReference>
<dbReference type="RefSeq" id="WP_117866348.1">
    <property type="nucleotide sequence ID" value="NZ_CP176641.1"/>
</dbReference>
<keyword evidence="3 6" id="KW-0378">Hydrolase</keyword>
<evidence type="ECO:0000256" key="3">
    <source>
        <dbReference type="ARBA" id="ARBA00022801"/>
    </source>
</evidence>
<comment type="caution">
    <text evidence="6">The sequence shown here is derived from an EMBL/GenBank/DDBJ whole genome shotgun (WGS) entry which is preliminary data.</text>
</comment>
<protein>
    <submittedName>
        <fullName evidence="6">MBL fold metallo-hydrolase</fullName>
    </submittedName>
</protein>
<dbReference type="Pfam" id="PF00753">
    <property type="entry name" value="Lactamase_B"/>
    <property type="match status" value="1"/>
</dbReference>
<dbReference type="InterPro" id="IPR001279">
    <property type="entry name" value="Metallo-B-lactamas"/>
</dbReference>
<dbReference type="GO" id="GO:0046872">
    <property type="term" value="F:metal ion binding"/>
    <property type="evidence" value="ECO:0007669"/>
    <property type="project" value="UniProtKB-KW"/>
</dbReference>
<sequence>MNVRRFINSPVSSNSYLVSNEGFKECVIIDPGSKDVTELISFLDENELRLIGIILTHEHFDHVWGANVLRGRYNAQIACSKRCLQKISIPQNYFNLLYYNDSSSFQIDSVDIITDYTSHVNWVGLNFDFINTPGHSSSSICISVNNALFTGDTVMKGFQPILKKRHEASIEELRNSVNLIFCLFPLDTTVYPGHGDSFLLGEVEEFYKSV</sequence>
<keyword evidence="4" id="KW-0862">Zinc</keyword>
<comment type="cofactor">
    <cofactor evidence="1">
        <name>Zn(2+)</name>
        <dbReference type="ChEBI" id="CHEBI:29105"/>
    </cofactor>
</comment>
<dbReference type="SUPFAM" id="SSF56281">
    <property type="entry name" value="Metallo-hydrolase/oxidoreductase"/>
    <property type="match status" value="1"/>
</dbReference>
<evidence type="ECO:0000256" key="2">
    <source>
        <dbReference type="ARBA" id="ARBA00022723"/>
    </source>
</evidence>
<dbReference type="AlphaFoldDB" id="A0A412XBH0"/>
<evidence type="ECO:0000256" key="1">
    <source>
        <dbReference type="ARBA" id="ARBA00001947"/>
    </source>
</evidence>
<dbReference type="Gene3D" id="3.60.15.10">
    <property type="entry name" value="Ribonuclease Z/Hydroxyacylglutathione hydrolase-like"/>
    <property type="match status" value="1"/>
</dbReference>
<proteinExistence type="predicted"/>
<evidence type="ECO:0000259" key="5">
    <source>
        <dbReference type="SMART" id="SM00849"/>
    </source>
</evidence>
<dbReference type="EMBL" id="QRZC01000021">
    <property type="protein sequence ID" value="RGV40514.1"/>
    <property type="molecule type" value="Genomic_DNA"/>
</dbReference>
<dbReference type="Proteomes" id="UP000285343">
    <property type="component" value="Unassembled WGS sequence"/>
</dbReference>
<dbReference type="InterPro" id="IPR036866">
    <property type="entry name" value="RibonucZ/Hydroxyglut_hydro"/>
</dbReference>